<evidence type="ECO:0000259" key="10">
    <source>
        <dbReference type="PROSITE" id="PS50089"/>
    </source>
</evidence>
<dbReference type="InterPro" id="IPR018957">
    <property type="entry name" value="Znf_C3HC4_RING-type"/>
</dbReference>
<dbReference type="Proteomes" id="UP001222325">
    <property type="component" value="Unassembled WGS sequence"/>
</dbReference>
<dbReference type="Gene3D" id="3.30.300.30">
    <property type="match status" value="2"/>
</dbReference>
<dbReference type="InterPro" id="IPR042099">
    <property type="entry name" value="ANL_N_sf"/>
</dbReference>
<keyword evidence="5" id="KW-0862">Zinc</keyword>
<dbReference type="Pfam" id="PF00097">
    <property type="entry name" value="zf-C3HC4"/>
    <property type="match status" value="1"/>
</dbReference>
<sequence length="1638" mass="175056">MSVPLAFLRDLPAPPPDADASLGDQLAHALAASDIASLLHCLPSTPAPALLSPDPARPPLPHAALRAFVQHFALPHSPARAPLRPNDRVMLVLPTGPENALALLALASYHTCAPVNPACTAAELLDDARRLNARAVVATRAAAARLDLPALAAALDCDVVFVDPRTAGPCGLFDMHTMHPAPTVRPAPTQLHGLADRSLILHTSGTSGTKKVVPYSLLALLVGTAAVVHSWDLRPSDVNLNMMPLFHVGGIVRNLLAPIFSGGSAVMCAGFDASAFWPLARDLNATWYYAAPTIHHAILAAQPDPALAPARGLRIRMVANAAGGLLPSLAARLHATFGAVVLPSYGMTECMPIASPPPTYALARPGTSGLPCGPHLSIRAPSNLERALPAGHTGAVCVRGLPLFAGYEVSSDPAAPLDASAFTRGGWFDSGDVGHVDAAGWLYITGRAKEIVNRGGEVVSPFEVEEAVVTAARAFVKTALAFAVEHDVLQETIGLVVVPAPDRPRIGLAQLHDLLRDHLHPSKWPFLLVYMDALPTNAAGKPLRIGLAARLGLGPLSDATPALRRHVEAAAPASGAGLKSPIACRQVGVDAGAVEGALRGVRGVVDAAVRVHKGGDGAPEAFVCVGAEGEGAGVGLGAGDVARALARTLPGYAVPAAVHVVRGERLPRVGGPGGAEVDFDAVEAAAARAGAAAMSAAALLVRDIVGGLLRAEPGMIRSESDFFLLGGNSLLLGKLAHQLRRRTGVAVGVAALFANSTIGGIAAMIEGEEREKEKGGMKGDGEGEGEGGLRHSARTSEATLNVGYDYEEDVEVSQERTRGQTHPLSMVVQALPFIFFYPLKTALTWTVLLLTLSVMAPLVDGTFWERIGSLLLSIVVARLTTRIVAPVTSIIFKWVVIGKYRPGTYRMWSTYYLRWWLVNQSLRIAGRGVFAMHPALELLYYRLLGARIGRGVTIDKGAKLGEHDLLTLRDGCRVDAALVRGFCVEREGHFRLDNVVVGERAVVNTFTQIAPGAVIPDRAVYGPHASSRDAPAPRAHAAFNRTLLQEPGAALKVLVAWPLMGIVYFVSYFPWFVAVWLMVNEVTIITARLNALEAVVYWFSEPRRVAYHALSRVVRAVLAPLLQLVLGVAVKRLLGLNTEGATADATQWALLRRYVNARLLSKHAMKAAFSILGTHYEVVSVVYRCMGAKIGRRVYWPGSGLYCLDPELLEIGDDVVFGSRSEVFTTDRIGSARVTVADGAMIADRVVLLPGCKVGRRTVMGSGALGMRDTEYKDGSTWLGTECLDEGSGYKSEEDTDTTTPFGRAFYKGQADYFVFPYVLILAINVLVAALSAGYWSISAVAAAQLLRQLHLHAHRVLHIHIYHPAWYRPGVVYGFIALCFVTVLNAQALLALAWVVLAKWVVIGRRRDGRYAWDRSSYCQRWQLHLVLSRFIYKGYGNGGILAPLTGSVYFVWYLRALGAKIGRNCAIYAGGKTGLMTEPDLVQLGDNVSLDDCSVVAHINSRGNFSLNSLKIGNGCALRAGSRLLSGASMEDGSMLCEHTLLTSGDVADAGSVYSGWPAKQIEDNWQPKYKDEEEPSGFMCPMCRNFPKDMTSTSCGHIFCRSCISGAISTRGKCPVCTERIHGRDLTRIYPSFAL</sequence>
<feature type="domain" description="Carrier" evidence="9">
    <location>
        <begin position="692"/>
        <end position="769"/>
    </location>
</feature>
<dbReference type="InterPro" id="IPR017907">
    <property type="entry name" value="Znf_RING_CS"/>
</dbReference>
<accession>A0AAD6U7E7</accession>
<dbReference type="PANTHER" id="PTHR43201:SF10">
    <property type="entry name" value="CARRIER DOMAIN-CONTAINING PROTEIN"/>
    <property type="match status" value="1"/>
</dbReference>
<keyword evidence="12" id="KW-1185">Reference proteome</keyword>
<dbReference type="PROSITE" id="PS50075">
    <property type="entry name" value="CARRIER"/>
    <property type="match status" value="1"/>
</dbReference>
<keyword evidence="2" id="KW-0597">Phosphoprotein</keyword>
<keyword evidence="8" id="KW-0812">Transmembrane</keyword>
<evidence type="ECO:0000256" key="7">
    <source>
        <dbReference type="SAM" id="MobiDB-lite"/>
    </source>
</evidence>
<dbReference type="SMART" id="SM00184">
    <property type="entry name" value="RING"/>
    <property type="match status" value="1"/>
</dbReference>
<comment type="caution">
    <text evidence="11">The sequence shown here is derived from an EMBL/GenBank/DDBJ whole genome shotgun (WGS) entry which is preliminary data.</text>
</comment>
<evidence type="ECO:0000256" key="8">
    <source>
        <dbReference type="SAM" id="Phobius"/>
    </source>
</evidence>
<dbReference type="Gene3D" id="1.10.1200.10">
    <property type="entry name" value="ACP-like"/>
    <property type="match status" value="1"/>
</dbReference>
<feature type="transmembrane region" description="Helical" evidence="8">
    <location>
        <begin position="1313"/>
        <end position="1338"/>
    </location>
</feature>
<evidence type="ECO:0000256" key="5">
    <source>
        <dbReference type="ARBA" id="ARBA00022833"/>
    </source>
</evidence>
<feature type="domain" description="RING-type" evidence="10">
    <location>
        <begin position="1583"/>
        <end position="1621"/>
    </location>
</feature>
<dbReference type="InterPro" id="IPR013083">
    <property type="entry name" value="Znf_RING/FYVE/PHD"/>
</dbReference>
<dbReference type="PROSITE" id="PS50089">
    <property type="entry name" value="ZF_RING_2"/>
    <property type="match status" value="1"/>
</dbReference>
<dbReference type="PROSITE" id="PS00518">
    <property type="entry name" value="ZF_RING_1"/>
    <property type="match status" value="1"/>
</dbReference>
<dbReference type="SUPFAM" id="SSF47336">
    <property type="entry name" value="ACP-like"/>
    <property type="match status" value="1"/>
</dbReference>
<evidence type="ECO:0000259" key="9">
    <source>
        <dbReference type="PROSITE" id="PS50075"/>
    </source>
</evidence>
<dbReference type="Gene3D" id="3.40.50.12780">
    <property type="entry name" value="N-terminal domain of ligase-like"/>
    <property type="match status" value="1"/>
</dbReference>
<proteinExistence type="predicted"/>
<evidence type="ECO:0000256" key="6">
    <source>
        <dbReference type="PROSITE-ProRule" id="PRU00175"/>
    </source>
</evidence>
<dbReference type="InterPro" id="IPR020806">
    <property type="entry name" value="PKS_PP-bd"/>
</dbReference>
<keyword evidence="4 6" id="KW-0863">Zinc-finger</keyword>
<keyword evidence="8" id="KW-1133">Transmembrane helix</keyword>
<dbReference type="SMART" id="SM00823">
    <property type="entry name" value="PKS_PP"/>
    <property type="match status" value="1"/>
</dbReference>
<dbReference type="GO" id="GO:0006631">
    <property type="term" value="P:fatty acid metabolic process"/>
    <property type="evidence" value="ECO:0007669"/>
    <property type="project" value="TreeGrafter"/>
</dbReference>
<dbReference type="PANTHER" id="PTHR43201">
    <property type="entry name" value="ACYL-COA SYNTHETASE"/>
    <property type="match status" value="1"/>
</dbReference>
<evidence type="ECO:0000256" key="1">
    <source>
        <dbReference type="ARBA" id="ARBA00022450"/>
    </source>
</evidence>
<dbReference type="InterPro" id="IPR001841">
    <property type="entry name" value="Znf_RING"/>
</dbReference>
<dbReference type="InterPro" id="IPR036736">
    <property type="entry name" value="ACP-like_sf"/>
</dbReference>
<feature type="compositionally biased region" description="Basic and acidic residues" evidence="7">
    <location>
        <begin position="769"/>
        <end position="781"/>
    </location>
</feature>
<keyword evidence="3" id="KW-0479">Metal-binding</keyword>
<evidence type="ECO:0000256" key="2">
    <source>
        <dbReference type="ARBA" id="ARBA00022553"/>
    </source>
</evidence>
<dbReference type="SUPFAM" id="SSF51161">
    <property type="entry name" value="Trimeric LpxA-like enzymes"/>
    <property type="match status" value="3"/>
</dbReference>
<gene>
    <name evidence="11" type="ORF">B0H15DRAFT_980719</name>
</gene>
<dbReference type="EMBL" id="JARJCN010000023">
    <property type="protein sequence ID" value="KAJ7089821.1"/>
    <property type="molecule type" value="Genomic_DNA"/>
</dbReference>
<organism evidence="11 12">
    <name type="scientific">Mycena belliarum</name>
    <dbReference type="NCBI Taxonomy" id="1033014"/>
    <lineage>
        <taxon>Eukaryota</taxon>
        <taxon>Fungi</taxon>
        <taxon>Dikarya</taxon>
        <taxon>Basidiomycota</taxon>
        <taxon>Agaricomycotina</taxon>
        <taxon>Agaricomycetes</taxon>
        <taxon>Agaricomycetidae</taxon>
        <taxon>Agaricales</taxon>
        <taxon>Marasmiineae</taxon>
        <taxon>Mycenaceae</taxon>
        <taxon>Mycena</taxon>
    </lineage>
</organism>
<dbReference type="Pfam" id="PF00501">
    <property type="entry name" value="AMP-binding"/>
    <property type="match status" value="1"/>
</dbReference>
<protein>
    <submittedName>
        <fullName evidence="11">Acetyl-CoA synthetase-like protein</fullName>
    </submittedName>
</protein>
<keyword evidence="8" id="KW-0472">Membrane</keyword>
<dbReference type="SUPFAM" id="SSF57850">
    <property type="entry name" value="RING/U-box"/>
    <property type="match status" value="1"/>
</dbReference>
<dbReference type="CDD" id="cd16449">
    <property type="entry name" value="RING-HC"/>
    <property type="match status" value="1"/>
</dbReference>
<dbReference type="GO" id="GO:0008270">
    <property type="term" value="F:zinc ion binding"/>
    <property type="evidence" value="ECO:0007669"/>
    <property type="project" value="UniProtKB-KW"/>
</dbReference>
<evidence type="ECO:0000256" key="4">
    <source>
        <dbReference type="ARBA" id="ARBA00022771"/>
    </source>
</evidence>
<evidence type="ECO:0000256" key="3">
    <source>
        <dbReference type="ARBA" id="ARBA00022723"/>
    </source>
</evidence>
<feature type="region of interest" description="Disordered" evidence="7">
    <location>
        <begin position="769"/>
        <end position="790"/>
    </location>
</feature>
<reference evidence="11" key="1">
    <citation type="submission" date="2023-03" db="EMBL/GenBank/DDBJ databases">
        <title>Massive genome expansion in bonnet fungi (Mycena s.s.) driven by repeated elements and novel gene families across ecological guilds.</title>
        <authorList>
            <consortium name="Lawrence Berkeley National Laboratory"/>
            <person name="Harder C.B."/>
            <person name="Miyauchi S."/>
            <person name="Viragh M."/>
            <person name="Kuo A."/>
            <person name="Thoen E."/>
            <person name="Andreopoulos B."/>
            <person name="Lu D."/>
            <person name="Skrede I."/>
            <person name="Drula E."/>
            <person name="Henrissat B."/>
            <person name="Morin E."/>
            <person name="Kohler A."/>
            <person name="Barry K."/>
            <person name="LaButti K."/>
            <person name="Morin E."/>
            <person name="Salamov A."/>
            <person name="Lipzen A."/>
            <person name="Mereny Z."/>
            <person name="Hegedus B."/>
            <person name="Baldrian P."/>
            <person name="Stursova M."/>
            <person name="Weitz H."/>
            <person name="Taylor A."/>
            <person name="Grigoriev I.V."/>
            <person name="Nagy L.G."/>
            <person name="Martin F."/>
            <person name="Kauserud H."/>
        </authorList>
    </citation>
    <scope>NUCLEOTIDE SEQUENCE</scope>
    <source>
        <strain evidence="11">CBHHK173m</strain>
    </source>
</reference>
<dbReference type="Gene3D" id="2.160.10.10">
    <property type="entry name" value="Hexapeptide repeat proteins"/>
    <property type="match status" value="2"/>
</dbReference>
<dbReference type="InterPro" id="IPR045851">
    <property type="entry name" value="AMP-bd_C_sf"/>
</dbReference>
<evidence type="ECO:0000313" key="12">
    <source>
        <dbReference type="Proteomes" id="UP001222325"/>
    </source>
</evidence>
<feature type="transmembrane region" description="Helical" evidence="8">
    <location>
        <begin position="1055"/>
        <end position="1079"/>
    </location>
</feature>
<dbReference type="GO" id="GO:0031177">
    <property type="term" value="F:phosphopantetheine binding"/>
    <property type="evidence" value="ECO:0007669"/>
    <property type="project" value="InterPro"/>
</dbReference>
<dbReference type="Pfam" id="PF00550">
    <property type="entry name" value="PP-binding"/>
    <property type="match status" value="1"/>
</dbReference>
<dbReference type="GO" id="GO:0031956">
    <property type="term" value="F:medium-chain fatty acid-CoA ligase activity"/>
    <property type="evidence" value="ECO:0007669"/>
    <property type="project" value="TreeGrafter"/>
</dbReference>
<dbReference type="Gene3D" id="3.30.40.10">
    <property type="entry name" value="Zinc/RING finger domain, C3HC4 (zinc finger)"/>
    <property type="match status" value="1"/>
</dbReference>
<feature type="transmembrane region" description="Helical" evidence="8">
    <location>
        <begin position="1373"/>
        <end position="1398"/>
    </location>
</feature>
<name>A0AAD6U7E7_9AGAR</name>
<dbReference type="InterPro" id="IPR011004">
    <property type="entry name" value="Trimer_LpxA-like_sf"/>
</dbReference>
<dbReference type="SUPFAM" id="SSF56801">
    <property type="entry name" value="Acetyl-CoA synthetase-like"/>
    <property type="match status" value="1"/>
</dbReference>
<dbReference type="InterPro" id="IPR000873">
    <property type="entry name" value="AMP-dep_synth/lig_dom"/>
</dbReference>
<dbReference type="InterPro" id="IPR009081">
    <property type="entry name" value="PP-bd_ACP"/>
</dbReference>
<keyword evidence="1" id="KW-0596">Phosphopantetheine</keyword>
<evidence type="ECO:0000313" key="11">
    <source>
        <dbReference type="EMBL" id="KAJ7089821.1"/>
    </source>
</evidence>